<evidence type="ECO:0000313" key="14">
    <source>
        <dbReference type="Proteomes" id="UP000632222"/>
    </source>
</evidence>
<dbReference type="PANTHER" id="PTHR47861">
    <property type="entry name" value="FKBP-TYPE PEPTIDYL-PROLYL CIS-TRANS ISOMERASE SLYD"/>
    <property type="match status" value="1"/>
</dbReference>
<dbReference type="PROSITE" id="PS50059">
    <property type="entry name" value="FKBP_PPIASE"/>
    <property type="match status" value="1"/>
</dbReference>
<feature type="compositionally biased region" description="Basic and acidic residues" evidence="11">
    <location>
        <begin position="150"/>
        <end position="166"/>
    </location>
</feature>
<dbReference type="RefSeq" id="WP_189004744.1">
    <property type="nucleotide sequence ID" value="NZ_BMOD01000015.1"/>
</dbReference>
<dbReference type="EMBL" id="BMOD01000015">
    <property type="protein sequence ID" value="GGJ45539.1"/>
    <property type="molecule type" value="Genomic_DNA"/>
</dbReference>
<keyword evidence="4" id="KW-0963">Cytoplasm</keyword>
<dbReference type="Gene3D" id="3.10.50.40">
    <property type="match status" value="1"/>
</dbReference>
<name>A0ABQ2D434_9DEIO</name>
<sequence length="166" mass="18032">MSKDLSIAANKVVELDYVLTIDGDVIDKTEPGEPLLYLHGAGNLIPGLEKELEGKVVGDALSVTIDPADAYGEWDEQAIEVFSAENFEGGVEVGATYYAENPDGTMMPFTVVEVRDDQIVADFNHPLAGQTLHFEVKVVNIREATEEELDHGHPHGADGTEVHDED</sequence>
<keyword evidence="6" id="KW-0143">Chaperone</keyword>
<comment type="similarity">
    <text evidence="3 10">Belongs to the FKBP-type PPIase family.</text>
</comment>
<comment type="subcellular location">
    <subcellularLocation>
        <location evidence="2">Cytoplasm</location>
    </subcellularLocation>
</comment>
<dbReference type="Pfam" id="PF00254">
    <property type="entry name" value="FKBP_C"/>
    <property type="match status" value="1"/>
</dbReference>
<keyword evidence="5 9" id="KW-0697">Rotamase</keyword>
<evidence type="ECO:0000256" key="2">
    <source>
        <dbReference type="ARBA" id="ARBA00004496"/>
    </source>
</evidence>
<evidence type="ECO:0000256" key="3">
    <source>
        <dbReference type="ARBA" id="ARBA00006577"/>
    </source>
</evidence>
<dbReference type="EC" id="5.2.1.8" evidence="10"/>
<organism evidence="13 14">
    <name type="scientific">Deinococcus roseus</name>
    <dbReference type="NCBI Taxonomy" id="392414"/>
    <lineage>
        <taxon>Bacteria</taxon>
        <taxon>Thermotogati</taxon>
        <taxon>Deinococcota</taxon>
        <taxon>Deinococci</taxon>
        <taxon>Deinococcales</taxon>
        <taxon>Deinococcaceae</taxon>
        <taxon>Deinococcus</taxon>
    </lineage>
</organism>
<feature type="region of interest" description="Disordered" evidence="11">
    <location>
        <begin position="146"/>
        <end position="166"/>
    </location>
</feature>
<evidence type="ECO:0000256" key="9">
    <source>
        <dbReference type="PROSITE-ProRule" id="PRU00277"/>
    </source>
</evidence>
<reference evidence="14" key="1">
    <citation type="journal article" date="2019" name="Int. J. Syst. Evol. Microbiol.">
        <title>The Global Catalogue of Microorganisms (GCM) 10K type strain sequencing project: providing services to taxonomists for standard genome sequencing and annotation.</title>
        <authorList>
            <consortium name="The Broad Institute Genomics Platform"/>
            <consortium name="The Broad Institute Genome Sequencing Center for Infectious Disease"/>
            <person name="Wu L."/>
            <person name="Ma J."/>
        </authorList>
    </citation>
    <scope>NUCLEOTIDE SEQUENCE [LARGE SCALE GENOMIC DNA]</scope>
    <source>
        <strain evidence="14">JCM 14370</strain>
    </source>
</reference>
<evidence type="ECO:0000256" key="10">
    <source>
        <dbReference type="RuleBase" id="RU003915"/>
    </source>
</evidence>
<comment type="caution">
    <text evidence="13">The sequence shown here is derived from an EMBL/GenBank/DDBJ whole genome shotgun (WGS) entry which is preliminary data.</text>
</comment>
<evidence type="ECO:0000256" key="7">
    <source>
        <dbReference type="ARBA" id="ARBA00023235"/>
    </source>
</evidence>
<feature type="domain" description="PPIase FKBP-type" evidence="12">
    <location>
        <begin position="10"/>
        <end position="73"/>
    </location>
</feature>
<evidence type="ECO:0000256" key="6">
    <source>
        <dbReference type="ARBA" id="ARBA00023186"/>
    </source>
</evidence>
<evidence type="ECO:0000259" key="12">
    <source>
        <dbReference type="PROSITE" id="PS50059"/>
    </source>
</evidence>
<comment type="function">
    <text evidence="8">Also involved in hydrogenase metallocenter assembly, probably by participating in the nickel insertion step. This function in hydrogenase biosynthesis requires chaperone activity and the presence of the metal-binding domain, but not PPIase activity.</text>
</comment>
<dbReference type="Proteomes" id="UP000632222">
    <property type="component" value="Unassembled WGS sequence"/>
</dbReference>
<keyword evidence="7 9" id="KW-0413">Isomerase</keyword>
<evidence type="ECO:0000256" key="11">
    <source>
        <dbReference type="SAM" id="MobiDB-lite"/>
    </source>
</evidence>
<dbReference type="InterPro" id="IPR001179">
    <property type="entry name" value="PPIase_FKBP_dom"/>
</dbReference>
<dbReference type="PANTHER" id="PTHR47861:SF3">
    <property type="entry name" value="FKBP-TYPE PEPTIDYL-PROLYL CIS-TRANS ISOMERASE SLYD"/>
    <property type="match status" value="1"/>
</dbReference>
<dbReference type="InterPro" id="IPR046357">
    <property type="entry name" value="PPIase_dom_sf"/>
</dbReference>
<keyword evidence="14" id="KW-1185">Reference proteome</keyword>
<proteinExistence type="inferred from homology"/>
<gene>
    <name evidence="13" type="ORF">GCM10008938_34860</name>
</gene>
<protein>
    <recommendedName>
        <fullName evidence="10">Peptidyl-prolyl cis-trans isomerase</fullName>
        <ecNumber evidence="10">5.2.1.8</ecNumber>
    </recommendedName>
</protein>
<evidence type="ECO:0000256" key="1">
    <source>
        <dbReference type="ARBA" id="ARBA00000971"/>
    </source>
</evidence>
<evidence type="ECO:0000256" key="8">
    <source>
        <dbReference type="ARBA" id="ARBA00037071"/>
    </source>
</evidence>
<evidence type="ECO:0000256" key="5">
    <source>
        <dbReference type="ARBA" id="ARBA00023110"/>
    </source>
</evidence>
<dbReference type="SUPFAM" id="SSF54534">
    <property type="entry name" value="FKBP-like"/>
    <property type="match status" value="1"/>
</dbReference>
<evidence type="ECO:0000256" key="4">
    <source>
        <dbReference type="ARBA" id="ARBA00022490"/>
    </source>
</evidence>
<comment type="catalytic activity">
    <reaction evidence="1 9 10">
        <text>[protein]-peptidylproline (omega=180) = [protein]-peptidylproline (omega=0)</text>
        <dbReference type="Rhea" id="RHEA:16237"/>
        <dbReference type="Rhea" id="RHEA-COMP:10747"/>
        <dbReference type="Rhea" id="RHEA-COMP:10748"/>
        <dbReference type="ChEBI" id="CHEBI:83833"/>
        <dbReference type="ChEBI" id="CHEBI:83834"/>
        <dbReference type="EC" id="5.2.1.8"/>
    </reaction>
</comment>
<evidence type="ECO:0000313" key="13">
    <source>
        <dbReference type="EMBL" id="GGJ45539.1"/>
    </source>
</evidence>
<dbReference type="GO" id="GO:0016853">
    <property type="term" value="F:isomerase activity"/>
    <property type="evidence" value="ECO:0007669"/>
    <property type="project" value="UniProtKB-KW"/>
</dbReference>
<accession>A0ABQ2D434</accession>